<evidence type="ECO:0000256" key="1">
    <source>
        <dbReference type="ARBA" id="ARBA00009503"/>
    </source>
</evidence>
<evidence type="ECO:0000256" key="4">
    <source>
        <dbReference type="ARBA" id="ARBA00069866"/>
    </source>
</evidence>
<dbReference type="RefSeq" id="WP_071089539.1">
    <property type="nucleotide sequence ID" value="NZ_MBLM01000152.1"/>
</dbReference>
<comment type="subunit">
    <text evidence="2">Homodimer.</text>
</comment>
<dbReference type="Pfam" id="PF00809">
    <property type="entry name" value="Pterin_bind"/>
    <property type="match status" value="1"/>
</dbReference>
<evidence type="ECO:0000259" key="6">
    <source>
        <dbReference type="PROSITE" id="PS50972"/>
    </source>
</evidence>
<dbReference type="InterPro" id="IPR006390">
    <property type="entry name" value="DHP_synth_dom"/>
</dbReference>
<dbReference type="Proteomes" id="UP000179627">
    <property type="component" value="Unassembled WGS sequence"/>
</dbReference>
<feature type="domain" description="Pterin-binding" evidence="6">
    <location>
        <begin position="1"/>
        <end position="251"/>
    </location>
</feature>
<dbReference type="InterPro" id="IPR011005">
    <property type="entry name" value="Dihydropteroate_synth-like_sf"/>
</dbReference>
<dbReference type="PANTHER" id="PTHR20941:SF8">
    <property type="entry name" value="INACTIVE DIHYDROPTEROATE SYNTHASE 2"/>
    <property type="match status" value="1"/>
</dbReference>
<evidence type="ECO:0000256" key="3">
    <source>
        <dbReference type="ARBA" id="ARBA00058850"/>
    </source>
</evidence>
<dbReference type="PROSITE" id="PS00793">
    <property type="entry name" value="DHPS_2"/>
    <property type="match status" value="1"/>
</dbReference>
<evidence type="ECO:0000313" key="7">
    <source>
        <dbReference type="EMBL" id="OHV30707.1"/>
    </source>
</evidence>
<reference evidence="8" key="1">
    <citation type="submission" date="2016-07" db="EMBL/GenBank/DDBJ databases">
        <title>Sequence Frankia sp. strain CcI1.17.</title>
        <authorList>
            <person name="Ghodhbane-Gtari F."/>
            <person name="Swanson E."/>
            <person name="Gueddou A."/>
            <person name="Morris K."/>
            <person name="Hezbri K."/>
            <person name="Ktari A."/>
            <person name="Nouioui I."/>
            <person name="Abebe-Akele F."/>
            <person name="Simpson S."/>
            <person name="Thomas K."/>
            <person name="Gtari M."/>
            <person name="Tisa L.S."/>
            <person name="Hurst S."/>
        </authorList>
    </citation>
    <scope>NUCLEOTIDE SEQUENCE [LARGE SCALE GENOMIC DNA]</scope>
    <source>
        <strain evidence="8">Cc1.17</strain>
    </source>
</reference>
<dbReference type="AlphaFoldDB" id="A0A1S1QAQ0"/>
<protein>
    <recommendedName>
        <fullName evidence="4">Inactive dihydropteroate synthase 2</fullName>
    </recommendedName>
    <alternativeName>
        <fullName evidence="5">Dihydropteroate pyrophosphorylase 2</fullName>
    </alternativeName>
</protein>
<dbReference type="PROSITE" id="PS50972">
    <property type="entry name" value="PTERIN_BINDING"/>
    <property type="match status" value="1"/>
</dbReference>
<dbReference type="Gene3D" id="3.20.20.20">
    <property type="entry name" value="Dihydropteroate synthase-like"/>
    <property type="match status" value="1"/>
</dbReference>
<gene>
    <name evidence="7" type="ORF">CC117_06430</name>
</gene>
<evidence type="ECO:0000256" key="5">
    <source>
        <dbReference type="ARBA" id="ARBA00083011"/>
    </source>
</evidence>
<dbReference type="SUPFAM" id="SSF51717">
    <property type="entry name" value="Dihydropteroate synthetase-like"/>
    <property type="match status" value="1"/>
</dbReference>
<dbReference type="EMBL" id="MBLM01000152">
    <property type="protein sequence ID" value="OHV30707.1"/>
    <property type="molecule type" value="Genomic_DNA"/>
</dbReference>
<organism evidence="7 8">
    <name type="scientific">Parafrankia colletiae</name>
    <dbReference type="NCBI Taxonomy" id="573497"/>
    <lineage>
        <taxon>Bacteria</taxon>
        <taxon>Bacillati</taxon>
        <taxon>Actinomycetota</taxon>
        <taxon>Actinomycetes</taxon>
        <taxon>Frankiales</taxon>
        <taxon>Frankiaceae</taxon>
        <taxon>Parafrankia</taxon>
    </lineage>
</organism>
<comment type="similarity">
    <text evidence="1">Belongs to the DHPS family.</text>
</comment>
<comment type="function">
    <text evidence="3">Has very low affinity for the DHPS substrate 6-hydroxymethyl-7,8-dihydropterin-pyrophosphate, but can bind the inhibitor dapsone. Seems to lack dihydropteroate synthase activity, and does probably not function in folate metabolism.</text>
</comment>
<keyword evidence="8" id="KW-1185">Reference proteome</keyword>
<dbReference type="InterPro" id="IPR000489">
    <property type="entry name" value="Pterin-binding_dom"/>
</dbReference>
<dbReference type="GO" id="GO:0004156">
    <property type="term" value="F:dihydropteroate synthase activity"/>
    <property type="evidence" value="ECO:0007669"/>
    <property type="project" value="InterPro"/>
</dbReference>
<evidence type="ECO:0000256" key="2">
    <source>
        <dbReference type="ARBA" id="ARBA00011738"/>
    </source>
</evidence>
<dbReference type="InterPro" id="IPR045031">
    <property type="entry name" value="DHP_synth-like"/>
</dbReference>
<name>A0A1S1QAQ0_9ACTN</name>
<dbReference type="GO" id="GO:0009396">
    <property type="term" value="P:folic acid-containing compound biosynthetic process"/>
    <property type="evidence" value="ECO:0007669"/>
    <property type="project" value="InterPro"/>
</dbReference>
<accession>A0A1S1QAQ0</accession>
<dbReference type="PANTHER" id="PTHR20941">
    <property type="entry name" value="FOLATE SYNTHESIS PROTEINS"/>
    <property type="match status" value="1"/>
</dbReference>
<dbReference type="NCBIfam" id="TIGR01496">
    <property type="entry name" value="DHPS"/>
    <property type="match status" value="1"/>
</dbReference>
<proteinExistence type="inferred from homology"/>
<comment type="caution">
    <text evidence="7">The sequence shown here is derived from an EMBL/GenBank/DDBJ whole genome shotgun (WGS) entry which is preliminary data.</text>
</comment>
<evidence type="ECO:0000313" key="8">
    <source>
        <dbReference type="Proteomes" id="UP000179627"/>
    </source>
</evidence>
<sequence length="270" mass="28372">MAIVNRTPDSFFDRGATYGEAEALAAVDAAVGGGAAIIDIGGIKAAPGEEIDATEELRRIGGFVSAVRGRHPEVVISVDTWRAEVGRVVAGEGADLLNDAWGGVDPELAEVAAEFGAGLVCTHAGHLPPRTRPHRIAYDDVVADIAATTVGLAERAVSLGVRPDGVLIDPGHDFGKNSRHSLEATRRLPELVATGWPVLMAMSNKDFVGEVLDAPVDERLEGTLAATAVAAWLGARVFRAHQVTATWRTLRMVAALRGDVGLRIARRGVV</sequence>
<dbReference type="GO" id="GO:0005829">
    <property type="term" value="C:cytosol"/>
    <property type="evidence" value="ECO:0007669"/>
    <property type="project" value="TreeGrafter"/>
</dbReference>
<dbReference type="FunFam" id="3.20.20.20:FF:000008">
    <property type="entry name" value="Dihydropteroate synthase"/>
    <property type="match status" value="1"/>
</dbReference>